<feature type="region of interest" description="Disordered" evidence="1">
    <location>
        <begin position="1"/>
        <end position="52"/>
    </location>
</feature>
<dbReference type="AlphaFoldDB" id="A0AA88D7D6"/>
<dbReference type="Proteomes" id="UP001187192">
    <property type="component" value="Unassembled WGS sequence"/>
</dbReference>
<reference evidence="2" key="1">
    <citation type="submission" date="2023-07" db="EMBL/GenBank/DDBJ databases">
        <title>draft genome sequence of fig (Ficus carica).</title>
        <authorList>
            <person name="Takahashi T."/>
            <person name="Nishimura K."/>
        </authorList>
    </citation>
    <scope>NUCLEOTIDE SEQUENCE</scope>
</reference>
<evidence type="ECO:0000313" key="2">
    <source>
        <dbReference type="EMBL" id="GMN44367.1"/>
    </source>
</evidence>
<protein>
    <submittedName>
        <fullName evidence="2">Uncharacterized protein</fullName>
    </submittedName>
</protein>
<keyword evidence="3" id="KW-1185">Reference proteome</keyword>
<proteinExistence type="predicted"/>
<feature type="compositionally biased region" description="Low complexity" evidence="1">
    <location>
        <begin position="1"/>
        <end position="11"/>
    </location>
</feature>
<sequence>MASRGWGRWWEAGGGSPATEKNLGGKDNVSKAESTSLWSPNKEEEDLGISDGEVDDVILRGGEAVVGEVDGSGGGEHERAVVALVNGCGVGVVGGGEVDAGAAFKRREERRRHVGAQPGRHAVDLLAGARALVLHG</sequence>
<evidence type="ECO:0000256" key="1">
    <source>
        <dbReference type="SAM" id="MobiDB-lite"/>
    </source>
</evidence>
<feature type="compositionally biased region" description="Acidic residues" evidence="1">
    <location>
        <begin position="43"/>
        <end position="52"/>
    </location>
</feature>
<comment type="caution">
    <text evidence="2">The sequence shown here is derived from an EMBL/GenBank/DDBJ whole genome shotgun (WGS) entry which is preliminary data.</text>
</comment>
<name>A0AA88D7D6_FICCA</name>
<evidence type="ECO:0000313" key="3">
    <source>
        <dbReference type="Proteomes" id="UP001187192"/>
    </source>
</evidence>
<accession>A0AA88D7D6</accession>
<gene>
    <name evidence="2" type="ORF">TIFTF001_013561</name>
</gene>
<organism evidence="2 3">
    <name type="scientific">Ficus carica</name>
    <name type="common">Common fig</name>
    <dbReference type="NCBI Taxonomy" id="3494"/>
    <lineage>
        <taxon>Eukaryota</taxon>
        <taxon>Viridiplantae</taxon>
        <taxon>Streptophyta</taxon>
        <taxon>Embryophyta</taxon>
        <taxon>Tracheophyta</taxon>
        <taxon>Spermatophyta</taxon>
        <taxon>Magnoliopsida</taxon>
        <taxon>eudicotyledons</taxon>
        <taxon>Gunneridae</taxon>
        <taxon>Pentapetalae</taxon>
        <taxon>rosids</taxon>
        <taxon>fabids</taxon>
        <taxon>Rosales</taxon>
        <taxon>Moraceae</taxon>
        <taxon>Ficeae</taxon>
        <taxon>Ficus</taxon>
    </lineage>
</organism>
<dbReference type="EMBL" id="BTGU01000018">
    <property type="protein sequence ID" value="GMN44367.1"/>
    <property type="molecule type" value="Genomic_DNA"/>
</dbReference>